<dbReference type="Proteomes" id="UP000610746">
    <property type="component" value="Unassembled WGS sequence"/>
</dbReference>
<protein>
    <recommendedName>
        <fullName evidence="4">Autotransporter translocation and assembly factor TamB</fullName>
    </recommendedName>
</protein>
<gene>
    <name evidence="2" type="ORF">HNQ03_003093</name>
</gene>
<keyword evidence="1" id="KW-0812">Transmembrane</keyword>
<evidence type="ECO:0000313" key="3">
    <source>
        <dbReference type="Proteomes" id="UP000610746"/>
    </source>
</evidence>
<proteinExistence type="predicted"/>
<evidence type="ECO:0000256" key="1">
    <source>
        <dbReference type="SAM" id="Phobius"/>
    </source>
</evidence>
<feature type="transmembrane region" description="Helical" evidence="1">
    <location>
        <begin position="61"/>
        <end position="84"/>
    </location>
</feature>
<evidence type="ECO:0000313" key="2">
    <source>
        <dbReference type="EMBL" id="NRS93998.1"/>
    </source>
</evidence>
<name>A0A8J8GAG1_9FLAO</name>
<organism evidence="2 3">
    <name type="scientific">Frigoriflavimonas asaccharolytica</name>
    <dbReference type="NCBI Taxonomy" id="2735899"/>
    <lineage>
        <taxon>Bacteria</taxon>
        <taxon>Pseudomonadati</taxon>
        <taxon>Bacteroidota</taxon>
        <taxon>Flavobacteriia</taxon>
        <taxon>Flavobacteriales</taxon>
        <taxon>Weeksellaceae</taxon>
        <taxon>Frigoriflavimonas</taxon>
    </lineage>
</organism>
<dbReference type="EMBL" id="JABSNO010000036">
    <property type="protein sequence ID" value="NRS93998.1"/>
    <property type="molecule type" value="Genomic_DNA"/>
</dbReference>
<dbReference type="GO" id="GO:0005886">
    <property type="term" value="C:plasma membrane"/>
    <property type="evidence" value="ECO:0007669"/>
    <property type="project" value="InterPro"/>
</dbReference>
<accession>A0A8J8GAG1</accession>
<evidence type="ECO:0008006" key="4">
    <source>
        <dbReference type="Google" id="ProtNLM"/>
    </source>
</evidence>
<keyword evidence="1" id="KW-1133">Transmembrane helix</keyword>
<comment type="caution">
    <text evidence="2">The sequence shown here is derived from an EMBL/GenBank/DDBJ whole genome shotgun (WGS) entry which is preliminary data.</text>
</comment>
<keyword evidence="1" id="KW-0472">Membrane</keyword>
<dbReference type="RefSeq" id="WP_173780534.1">
    <property type="nucleotide sequence ID" value="NZ_JABSNO010000036.1"/>
</dbReference>
<keyword evidence="3" id="KW-1185">Reference proteome</keyword>
<sequence>MANLENNNDKDHQSISEKVENAVQETKDFVQDAVTHPGEVAGEFAEQAAKDVVSLKWWKKLLLIIFWSSLFIVGCFFIIINLSVTKNWAANQALQVLNQDFKAKMTTENVAVDFFGDVTIQGLKIEDYKGNDFIKAKIFKANSDWISLANNAISGKSNSLSFNSLTLENADIKVVTYKKDSISNFIRFVNNFDNGKKRDPNKPAFQLNSRVNILDSKISIINQNSEGEAGKWLSATDVNIKIPKLKVIGPDVFAQINNMSFTTERFGKKHIVDTFSGDLSLTKKALTLKDATIFTDHSLLDGNIVFNLNNGSWADFTNKVRWDLNLKRGSNISGYDISYFVTNWDNYDAINFSGELNGPLNNFSVSNFVIGNKEVSIATNTAKFKNLLNGNFLIETKTISTDFTYVGLKKMMPTFISTKMKNFADDFGRIKYTGAARVTPKEIYIPKGNLITGIGQADITEFYLTDFSTDLPKYKGFADVKDLNSAVISKSPQVGLITGKFKVDGQSFDVNTMKIRTTSQIAKVEILNKEINNVFLDGILDRKVYKGIIRVNDEQAKASVEGLIDFKTSRILADVKADVEYLNVNYFTGQAGNQIVTGNIVGKVQMSNINDLNLDASINQFTFSNGVEKYAIPEAKLKTYFENGNRVIAVNAPGAVNGQISGKYNLADLSGMIQNGLNKILVGPAPRKLYKGQQFQMDFDISQGLVSYFSPDIKIASGATVEGSYDGNANNLVLNIDAARLKYLITKKQEISDADQALASVNSAYKINPKDLIKIDSAVVKGISIKINTANLDQQIYAKIDRAEYSQNVFTDVLLTGKNINNDVLKIAANFNHGSVEDEQYNNMKAYAINLNQSTNVEGDYVVRFDPTNVEFNNITWSIDTSAALDHSITYRKKTKDFLIKNLKIYSDESELFVKEAVFKDSKDFHADAEVKNLQLAKIFDMFDDGNSLDIQGVANGSIDLTMNKSNLQPLIDVSINDIFINKEAIGNFVINAKNSERPNVFDIEANLTSSGIIGTNNLALKGTVDNNTKSPTLDLKADMQGFDLGFTNQFVKGIFSNLRGKANGVLNVSGTLNDINYSGDIGLKEFGLKLDFTGVDYAFDDTVIYLSRGLAVLNSIGVKDGRSNSKGTISGAIQFETLSSMGVNLVMRADNLMLLDTSQKDYDLFWGRVFGEGDLYIDGPVKALNISTPNMKALNSSVFTFNSNSTSSVEEFKMLRFLKRDDTGLITLEDRKKSGANMNIDFNLNVDKGTSVNVIVGDDVGDISVRGVSDRLSFQMSRSGNLTMNGTYVVDNGTYLSKALLDRTFQIEKGSKISWDGDAMAPSLGITANYMRTVSNAGDYLNIGNLQPINVLLQVKISQTLNDPKIDFDVTAQDVSSQVKETLAMKMNQEDEKIVQLGSILLLNRFVNNNLDISVGGLAQDSGINLVFKQLGSVINSISNEFQIDLNYVSGDINSNTGDRANAGLNFALSPRINVKTGVGIPLSNGAGSANQNYLSGEGTVEYDVSKKNDGTLLLRGYSKPMNIGLGSTTASSGTANQAFGAGIVWSKSFNRLFKRKNKNKAAKTSKKDSLNKDSTIIETIK</sequence>
<dbReference type="GO" id="GO:0009306">
    <property type="term" value="P:protein secretion"/>
    <property type="evidence" value="ECO:0007669"/>
    <property type="project" value="InterPro"/>
</dbReference>
<reference evidence="2" key="1">
    <citation type="submission" date="2020-05" db="EMBL/GenBank/DDBJ databases">
        <title>Genomic Encyclopedia of Type Strains, Phase IV (KMG-V): Genome sequencing to study the core and pangenomes of soil and plant-associated prokaryotes.</title>
        <authorList>
            <person name="Whitman W."/>
        </authorList>
    </citation>
    <scope>NUCLEOTIDE SEQUENCE</scope>
    <source>
        <strain evidence="2">16F</strain>
    </source>
</reference>